<evidence type="ECO:0000313" key="4">
    <source>
        <dbReference type="Proteomes" id="UP000268014"/>
    </source>
</evidence>
<dbReference type="GO" id="GO:0016491">
    <property type="term" value="F:oxidoreductase activity"/>
    <property type="evidence" value="ECO:0007669"/>
    <property type="project" value="UniProtKB-KW"/>
</dbReference>
<reference evidence="3 4" key="2">
    <citation type="submission" date="2018-11" db="EMBL/GenBank/DDBJ databases">
        <authorList>
            <consortium name="Pathogen Informatics"/>
        </authorList>
    </citation>
    <scope>NUCLEOTIDE SEQUENCE [LARGE SCALE GENOMIC DNA]</scope>
    <source>
        <strain evidence="3 4">MHpl1</strain>
    </source>
</reference>
<dbReference type="InterPro" id="IPR036291">
    <property type="entry name" value="NAD(P)-bd_dom_sf"/>
</dbReference>
<dbReference type="AlphaFoldDB" id="A0A0N4WFB8"/>
<keyword evidence="4" id="KW-1185">Reference proteome</keyword>
<dbReference type="GO" id="GO:0005737">
    <property type="term" value="C:cytoplasm"/>
    <property type="evidence" value="ECO:0007669"/>
    <property type="project" value="TreeGrafter"/>
</dbReference>
<keyword evidence="1" id="KW-0521">NADP</keyword>
<name>A0A0N4WFB8_HAEPC</name>
<evidence type="ECO:0000256" key="2">
    <source>
        <dbReference type="ARBA" id="ARBA00023002"/>
    </source>
</evidence>
<dbReference type="OrthoDB" id="7289984at2759"/>
<sequence length="250" mass="27186">MAPYSVMITGANRGIGLGLVKEYLKNKEIHHIIATARDPNTAQHLNEISDNRLKVVKLDVTCDDSIKNAYAEVEKIVGEKGLTVLIHNAGIWVPYSTNMEPNRATLIKVFDTNAASAVVITQVFLPLLRKSATAYGKDEFSPDRAAVIGISSGVGSIGTNTSGSGTHGSLAYRMSKSAMNSVLKTMAIDLEPEHIFVVSFTPGWVRTDMGGQNAEISVEESVEAMVASFSQLKKEHHGGFFRRNLETFPY</sequence>
<organism evidence="5">
    <name type="scientific">Haemonchus placei</name>
    <name type="common">Barber's pole worm</name>
    <dbReference type="NCBI Taxonomy" id="6290"/>
    <lineage>
        <taxon>Eukaryota</taxon>
        <taxon>Metazoa</taxon>
        <taxon>Ecdysozoa</taxon>
        <taxon>Nematoda</taxon>
        <taxon>Chromadorea</taxon>
        <taxon>Rhabditida</taxon>
        <taxon>Rhabditina</taxon>
        <taxon>Rhabditomorpha</taxon>
        <taxon>Strongyloidea</taxon>
        <taxon>Trichostrongylidae</taxon>
        <taxon>Haemonchus</taxon>
    </lineage>
</organism>
<protein>
    <submittedName>
        <fullName evidence="5">NAD(P)-binding protein</fullName>
    </submittedName>
</protein>
<dbReference type="CDD" id="cd05325">
    <property type="entry name" value="carb_red_sniffer_like_SDR_c"/>
    <property type="match status" value="1"/>
</dbReference>
<proteinExistence type="predicted"/>
<dbReference type="PANTHER" id="PTHR43544:SF7">
    <property type="entry name" value="NADB-LER2"/>
    <property type="match status" value="1"/>
</dbReference>
<gene>
    <name evidence="3" type="ORF">HPLM_LOCUS9387</name>
</gene>
<dbReference type="EMBL" id="UZAF01017052">
    <property type="protein sequence ID" value="VDO37339.1"/>
    <property type="molecule type" value="Genomic_DNA"/>
</dbReference>
<dbReference type="PRINTS" id="PR00081">
    <property type="entry name" value="GDHRDH"/>
</dbReference>
<dbReference type="WBParaSite" id="HPLM_0000939501-mRNA-1">
    <property type="protein sequence ID" value="HPLM_0000939501-mRNA-1"/>
    <property type="gene ID" value="HPLM_0000939501"/>
</dbReference>
<accession>A0A0N4WFB8</accession>
<evidence type="ECO:0000313" key="5">
    <source>
        <dbReference type="WBParaSite" id="HPLM_0000939501-mRNA-1"/>
    </source>
</evidence>
<dbReference type="SUPFAM" id="SSF51735">
    <property type="entry name" value="NAD(P)-binding Rossmann-fold domains"/>
    <property type="match status" value="1"/>
</dbReference>
<dbReference type="PANTHER" id="PTHR43544">
    <property type="entry name" value="SHORT-CHAIN DEHYDROGENASE/REDUCTASE"/>
    <property type="match status" value="1"/>
</dbReference>
<dbReference type="Pfam" id="PF00106">
    <property type="entry name" value="adh_short"/>
    <property type="match status" value="1"/>
</dbReference>
<dbReference type="Gene3D" id="3.40.50.720">
    <property type="entry name" value="NAD(P)-binding Rossmann-like Domain"/>
    <property type="match status" value="1"/>
</dbReference>
<reference evidence="5" key="1">
    <citation type="submission" date="2017-02" db="UniProtKB">
        <authorList>
            <consortium name="WormBaseParasite"/>
        </authorList>
    </citation>
    <scope>IDENTIFICATION</scope>
</reference>
<keyword evidence="2" id="KW-0560">Oxidoreductase</keyword>
<dbReference type="InterPro" id="IPR002347">
    <property type="entry name" value="SDR_fam"/>
</dbReference>
<evidence type="ECO:0000313" key="3">
    <source>
        <dbReference type="EMBL" id="VDO37339.1"/>
    </source>
</evidence>
<evidence type="ECO:0000256" key="1">
    <source>
        <dbReference type="ARBA" id="ARBA00022857"/>
    </source>
</evidence>
<dbReference type="InterPro" id="IPR051468">
    <property type="entry name" value="Fungal_SecMetab_SDRs"/>
</dbReference>
<dbReference type="OMA" id="ECFEINT"/>
<dbReference type="Proteomes" id="UP000268014">
    <property type="component" value="Unassembled WGS sequence"/>
</dbReference>